<gene>
    <name evidence="5" type="ORF">N7472_010533</name>
</gene>
<dbReference type="InterPro" id="IPR016163">
    <property type="entry name" value="Ald_DH_C"/>
</dbReference>
<dbReference type="Gene3D" id="3.40.605.10">
    <property type="entry name" value="Aldehyde Dehydrogenase, Chain A, domain 1"/>
    <property type="match status" value="1"/>
</dbReference>
<comment type="similarity">
    <text evidence="1">Belongs to the aldehyde dehydrogenase family.</text>
</comment>
<keyword evidence="3" id="KW-0732">Signal</keyword>
<dbReference type="PANTHER" id="PTHR43720:SF2">
    <property type="entry name" value="2-AMINOMUCONIC SEMIALDEHYDE DEHYDROGENASE"/>
    <property type="match status" value="1"/>
</dbReference>
<dbReference type="InterPro" id="IPR016162">
    <property type="entry name" value="Ald_DH_N"/>
</dbReference>
<evidence type="ECO:0000259" key="4">
    <source>
        <dbReference type="Pfam" id="PF00171"/>
    </source>
</evidence>
<keyword evidence="6" id="KW-1185">Reference proteome</keyword>
<dbReference type="Proteomes" id="UP001150879">
    <property type="component" value="Unassembled WGS sequence"/>
</dbReference>
<dbReference type="InterPro" id="IPR015590">
    <property type="entry name" value="Aldehyde_DH_dom"/>
</dbReference>
<reference evidence="5" key="2">
    <citation type="journal article" date="2023" name="IMA Fungus">
        <title>Comparative genomic study of the Penicillium genus elucidates a diverse pangenome and 15 lateral gene transfer events.</title>
        <authorList>
            <person name="Petersen C."/>
            <person name="Sorensen T."/>
            <person name="Nielsen M.R."/>
            <person name="Sondergaard T.E."/>
            <person name="Sorensen J.L."/>
            <person name="Fitzpatrick D.A."/>
            <person name="Frisvad J.C."/>
            <person name="Nielsen K.L."/>
        </authorList>
    </citation>
    <scope>NUCLEOTIDE SEQUENCE</scope>
    <source>
        <strain evidence="5">IBT 16849</strain>
    </source>
</reference>
<accession>A0A9W9M1N3</accession>
<evidence type="ECO:0000256" key="2">
    <source>
        <dbReference type="ARBA" id="ARBA00023027"/>
    </source>
</evidence>
<feature type="chain" id="PRO_5040993746" evidence="3">
    <location>
        <begin position="17"/>
        <end position="504"/>
    </location>
</feature>
<dbReference type="EMBL" id="JAPQKP010000006">
    <property type="protein sequence ID" value="KAJ5185693.1"/>
    <property type="molecule type" value="Genomic_DNA"/>
</dbReference>
<dbReference type="SUPFAM" id="SSF53720">
    <property type="entry name" value="ALDH-like"/>
    <property type="match status" value="1"/>
</dbReference>
<dbReference type="OrthoDB" id="310895at2759"/>
<sequence length="504" mass="55760">MDTLFLLWQLDTLARAMDHISNPDNEPFRLQNFIENQFLDLEHTSGWIDSVCPRSGDLLMKVPVSPENVVEYAVTVASRAFTTWSTTTPLQRSEILLRIASLLEEKKDMFTVWESISQGKRLVRAQFEVDRSIEQFRYYAKFILQDENNAMHINKGSGQTTLTYEHRVPVGVYAMITSSNMPLYLLTSQVAACLAFGCTGVAKPSEYTSMTAFLFAKVLHQAELPPGVMNIIFGNGPVTGASLVASPLVQGVSFNGGNLTAIQIRKNTAAHVHKRLSFELRGNGPVLVFGDVDVDDAVSTAAKAAFENTGQLCLSGSRIYVHQSVYKMFLAKLVRSVRKHYWAAKDLGPVVSREHYDKVRAHLLHAKEMRARFEIGGIPAEDPTDGFWINATVLSNVPTNSAFAHTEIFGPVTIAYQFDTEDEVINLCNGNPNGMGAVILTNDLSRMRRVGERLDAELTWGNCSLGRELGAGHNDTKATGTGREGGARTRDAFTRLRNVHVPAY</sequence>
<dbReference type="GO" id="GO:0016620">
    <property type="term" value="F:oxidoreductase activity, acting on the aldehyde or oxo group of donors, NAD or NADP as acceptor"/>
    <property type="evidence" value="ECO:0007669"/>
    <property type="project" value="InterPro"/>
</dbReference>
<dbReference type="PANTHER" id="PTHR43720">
    <property type="entry name" value="2-AMINOMUCONIC SEMIALDEHYDE DEHYDROGENASE"/>
    <property type="match status" value="1"/>
</dbReference>
<dbReference type="InterPro" id="IPR016161">
    <property type="entry name" value="Ald_DH/histidinol_DH"/>
</dbReference>
<name>A0A9W9M1N3_9EURO</name>
<feature type="domain" description="Aldehyde dehydrogenase" evidence="4">
    <location>
        <begin position="46"/>
        <end position="499"/>
    </location>
</feature>
<evidence type="ECO:0000313" key="6">
    <source>
        <dbReference type="Proteomes" id="UP001150879"/>
    </source>
</evidence>
<evidence type="ECO:0000256" key="3">
    <source>
        <dbReference type="SAM" id="SignalP"/>
    </source>
</evidence>
<evidence type="ECO:0000256" key="1">
    <source>
        <dbReference type="ARBA" id="ARBA00009986"/>
    </source>
</evidence>
<dbReference type="Pfam" id="PF00171">
    <property type="entry name" value="Aldedh"/>
    <property type="match status" value="1"/>
</dbReference>
<reference evidence="5" key="1">
    <citation type="submission" date="2022-11" db="EMBL/GenBank/DDBJ databases">
        <authorList>
            <person name="Petersen C."/>
        </authorList>
    </citation>
    <scope>NUCLEOTIDE SEQUENCE</scope>
    <source>
        <strain evidence="5">IBT 16849</strain>
    </source>
</reference>
<comment type="caution">
    <text evidence="5">The sequence shown here is derived from an EMBL/GenBank/DDBJ whole genome shotgun (WGS) entry which is preliminary data.</text>
</comment>
<keyword evidence="2" id="KW-0520">NAD</keyword>
<feature type="signal peptide" evidence="3">
    <location>
        <begin position="1"/>
        <end position="16"/>
    </location>
</feature>
<protein>
    <submittedName>
        <fullName evidence="5">Aldehyde/histidinol dehydrogenase</fullName>
    </submittedName>
</protein>
<proteinExistence type="inferred from homology"/>
<dbReference type="AlphaFoldDB" id="A0A9W9M1N3"/>
<organism evidence="5 6">
    <name type="scientific">Penicillium cf. griseofulvum</name>
    <dbReference type="NCBI Taxonomy" id="2972120"/>
    <lineage>
        <taxon>Eukaryota</taxon>
        <taxon>Fungi</taxon>
        <taxon>Dikarya</taxon>
        <taxon>Ascomycota</taxon>
        <taxon>Pezizomycotina</taxon>
        <taxon>Eurotiomycetes</taxon>
        <taxon>Eurotiomycetidae</taxon>
        <taxon>Eurotiales</taxon>
        <taxon>Aspergillaceae</taxon>
        <taxon>Penicillium</taxon>
    </lineage>
</organism>
<dbReference type="Gene3D" id="3.40.309.10">
    <property type="entry name" value="Aldehyde Dehydrogenase, Chain A, domain 2"/>
    <property type="match status" value="1"/>
</dbReference>
<evidence type="ECO:0000313" key="5">
    <source>
        <dbReference type="EMBL" id="KAJ5185693.1"/>
    </source>
</evidence>